<name>W6TGG9_9SPIR</name>
<sequence length="54" mass="5297">MLNPATDADAAGAARTTANSGAFVLFGNSANAGAIADNNVGKAAKDVHLKLLAQ</sequence>
<organism evidence="1 2">
    <name type="scientific">Borrelia duttonii CR2A</name>
    <dbReference type="NCBI Taxonomy" id="1432657"/>
    <lineage>
        <taxon>Bacteria</taxon>
        <taxon>Pseudomonadati</taxon>
        <taxon>Spirochaetota</taxon>
        <taxon>Spirochaetia</taxon>
        <taxon>Spirochaetales</taxon>
        <taxon>Borreliaceae</taxon>
        <taxon>Borrelia</taxon>
    </lineage>
</organism>
<proteinExistence type="predicted"/>
<accession>W6TGG9</accession>
<dbReference type="Proteomes" id="UP000019148">
    <property type="component" value="Unassembled WGS sequence"/>
</dbReference>
<evidence type="ECO:0000313" key="2">
    <source>
        <dbReference type="Proteomes" id="UP000019148"/>
    </source>
</evidence>
<dbReference type="AlphaFoldDB" id="W6TGG9"/>
<dbReference type="EMBL" id="AZIT01000036">
    <property type="protein sequence ID" value="ETZ17525.1"/>
    <property type="molecule type" value="Genomic_DNA"/>
</dbReference>
<dbReference type="PATRIC" id="fig|1432657.3.peg.1489"/>
<evidence type="ECO:0000313" key="1">
    <source>
        <dbReference type="EMBL" id="ETZ17525.1"/>
    </source>
</evidence>
<comment type="caution">
    <text evidence="1">The sequence shown here is derived from an EMBL/GenBank/DDBJ whole genome shotgun (WGS) entry which is preliminary data.</text>
</comment>
<protein>
    <submittedName>
        <fullName evidence="1">Uncharacterized protein</fullName>
    </submittedName>
</protein>
<gene>
    <name evidence="1" type="ORF">BDCR2A_01547</name>
</gene>
<reference evidence="1 2" key="1">
    <citation type="submission" date="2013-12" db="EMBL/GenBank/DDBJ databases">
        <title>Comparative genomics of relapsing fever spirochetes.</title>
        <authorList>
            <person name="Schwan T.G."/>
            <person name="Raffel S.J."/>
            <person name="Porcella S.F."/>
        </authorList>
    </citation>
    <scope>NUCLEOTIDE SEQUENCE [LARGE SCALE GENOMIC DNA]</scope>
    <source>
        <strain evidence="1 2">CR2A</strain>
    </source>
</reference>